<sequence length="93" mass="10928">METRLLQIQDITLDELAEAVSEKLMTKIKLYLNQVEESKDHDTYLTREEAAQYFKISLGTLWSWTKKGVVKSCRIGNRVYYLKADLKKAVHYK</sequence>
<dbReference type="AlphaFoldDB" id="A0A090Q025"/>
<evidence type="ECO:0000259" key="1">
    <source>
        <dbReference type="Pfam" id="PF12728"/>
    </source>
</evidence>
<keyword evidence="3" id="KW-1185">Reference proteome</keyword>
<evidence type="ECO:0000313" key="3">
    <source>
        <dbReference type="Proteomes" id="UP000029221"/>
    </source>
</evidence>
<evidence type="ECO:0000313" key="2">
    <source>
        <dbReference type="EMBL" id="GAK95502.1"/>
    </source>
</evidence>
<protein>
    <recommendedName>
        <fullName evidence="1">Helix-turn-helix domain-containing protein</fullName>
    </recommendedName>
</protein>
<dbReference type="SUPFAM" id="SSF46955">
    <property type="entry name" value="Putative DNA-binding domain"/>
    <property type="match status" value="1"/>
</dbReference>
<dbReference type="eggNOG" id="ENOG5030WWQ">
    <property type="taxonomic scope" value="Bacteria"/>
</dbReference>
<proteinExistence type="predicted"/>
<reference evidence="2" key="1">
    <citation type="journal article" date="2014" name="Genome Announc.">
        <title>Draft Genome Sequences of Marine Flavobacterium Nonlabens Strains NR17, NR24, NR27, NR32, NR33, and Ara13.</title>
        <authorList>
            <person name="Nakanishi M."/>
            <person name="Meirelles P."/>
            <person name="Suzuki R."/>
            <person name="Takatani N."/>
            <person name="Mino S."/>
            <person name="Suda W."/>
            <person name="Oshima K."/>
            <person name="Hattori M."/>
            <person name="Ohkuma M."/>
            <person name="Hosokawa M."/>
            <person name="Miyashita K."/>
            <person name="Thompson F.L."/>
            <person name="Niwa A."/>
            <person name="Sawabe T."/>
            <person name="Sawabe T."/>
        </authorList>
    </citation>
    <scope>NUCLEOTIDE SEQUENCE [LARGE SCALE GENOMIC DNA]</scope>
    <source>
        <strain evidence="2">JCM 19294</strain>
    </source>
</reference>
<name>A0A090Q025_9FLAO</name>
<dbReference type="InterPro" id="IPR009061">
    <property type="entry name" value="DNA-bd_dom_put_sf"/>
</dbReference>
<accession>A0A090Q025</accession>
<dbReference type="EMBL" id="BBML01000001">
    <property type="protein sequence ID" value="GAK95502.1"/>
    <property type="molecule type" value="Genomic_DNA"/>
</dbReference>
<dbReference type="InterPro" id="IPR041657">
    <property type="entry name" value="HTH_17"/>
</dbReference>
<comment type="caution">
    <text evidence="2">The sequence shown here is derived from an EMBL/GenBank/DDBJ whole genome shotgun (WGS) entry which is preliminary data.</text>
</comment>
<dbReference type="Pfam" id="PF12728">
    <property type="entry name" value="HTH_17"/>
    <property type="match status" value="1"/>
</dbReference>
<feature type="domain" description="Helix-turn-helix" evidence="1">
    <location>
        <begin position="44"/>
        <end position="88"/>
    </location>
</feature>
<dbReference type="RefSeq" id="WP_042276044.1">
    <property type="nucleotide sequence ID" value="NZ_BBML01000001.1"/>
</dbReference>
<dbReference type="Proteomes" id="UP000029221">
    <property type="component" value="Unassembled WGS sequence"/>
</dbReference>
<gene>
    <name evidence="2" type="ORF">JCM19294_2284</name>
</gene>
<organism evidence="2 3">
    <name type="scientific">Nonlabens tegetincola</name>
    <dbReference type="NCBI Taxonomy" id="323273"/>
    <lineage>
        <taxon>Bacteria</taxon>
        <taxon>Pseudomonadati</taxon>
        <taxon>Bacteroidota</taxon>
        <taxon>Flavobacteriia</taxon>
        <taxon>Flavobacteriales</taxon>
        <taxon>Flavobacteriaceae</taxon>
        <taxon>Nonlabens</taxon>
    </lineage>
</organism>